<keyword evidence="4" id="KW-1185">Reference proteome</keyword>
<dbReference type="Gene3D" id="2.60.40.10">
    <property type="entry name" value="Immunoglobulins"/>
    <property type="match status" value="2"/>
</dbReference>
<evidence type="ECO:0000256" key="2">
    <source>
        <dbReference type="SAM" id="SignalP"/>
    </source>
</evidence>
<dbReference type="GO" id="GO:0098632">
    <property type="term" value="F:cell-cell adhesion mediator activity"/>
    <property type="evidence" value="ECO:0007669"/>
    <property type="project" value="TreeGrafter"/>
</dbReference>
<evidence type="ECO:0000256" key="1">
    <source>
        <dbReference type="ARBA" id="ARBA00023319"/>
    </source>
</evidence>
<evidence type="ECO:0000259" key="3">
    <source>
        <dbReference type="PROSITE" id="PS50835"/>
    </source>
</evidence>
<dbReference type="Pfam" id="PF13927">
    <property type="entry name" value="Ig_3"/>
    <property type="match status" value="1"/>
</dbReference>
<dbReference type="WBParaSite" id="PSAMB.scaffold849size40297.g9145.t1">
    <property type="protein sequence ID" value="PSAMB.scaffold849size40297.g9145.t1"/>
    <property type="gene ID" value="PSAMB.scaffold849size40297.g9145"/>
</dbReference>
<dbReference type="Proteomes" id="UP000887566">
    <property type="component" value="Unplaced"/>
</dbReference>
<dbReference type="GO" id="GO:0070593">
    <property type="term" value="P:dendrite self-avoidance"/>
    <property type="evidence" value="ECO:0007669"/>
    <property type="project" value="TreeGrafter"/>
</dbReference>
<dbReference type="PROSITE" id="PS50835">
    <property type="entry name" value="IG_LIKE"/>
    <property type="match status" value="2"/>
</dbReference>
<dbReference type="AlphaFoldDB" id="A0A914XIC6"/>
<feature type="signal peptide" evidence="2">
    <location>
        <begin position="1"/>
        <end position="16"/>
    </location>
</feature>
<feature type="domain" description="Ig-like" evidence="3">
    <location>
        <begin position="44"/>
        <end position="151"/>
    </location>
</feature>
<dbReference type="PANTHER" id="PTHR10075:SF101">
    <property type="entry name" value="ZWEI IG DOMAIN PROTEIN ZIG-3"/>
    <property type="match status" value="1"/>
</dbReference>
<dbReference type="FunFam" id="2.60.40.10:FF:002402">
    <property type="entry name" value="Zwei Ig domain protein zig-4"/>
    <property type="match status" value="1"/>
</dbReference>
<sequence>MHPCSALPLLIAVAWAAPNKRPADVGQLDEIARELDQNELLEKPFVRFTNVAESGKVVAGHQLQLSCEAIGIPPPAISWTLNGAPIVQGLHDNDRNLVEKVQNMGLTTIQNGVTISRLSLPCIDEKHEGVFACVADNGFTQIVSKAVVEVSQGVEPARCDKAKKDESAAQIYMWTDGRFEQTGAAAQLYCRAKGSPTPVISWLDVEHNPITADQTFEPLPNGDLLIKSAGWDQIGVYTCIAKNAHGEDKAEIFFYPTEKEDVAAKVS</sequence>
<dbReference type="InterPro" id="IPR003598">
    <property type="entry name" value="Ig_sub2"/>
</dbReference>
<organism evidence="4 5">
    <name type="scientific">Plectus sambesii</name>
    <dbReference type="NCBI Taxonomy" id="2011161"/>
    <lineage>
        <taxon>Eukaryota</taxon>
        <taxon>Metazoa</taxon>
        <taxon>Ecdysozoa</taxon>
        <taxon>Nematoda</taxon>
        <taxon>Chromadorea</taxon>
        <taxon>Plectida</taxon>
        <taxon>Plectina</taxon>
        <taxon>Plectoidea</taxon>
        <taxon>Plectidae</taxon>
        <taxon>Plectus</taxon>
    </lineage>
</organism>
<evidence type="ECO:0000313" key="5">
    <source>
        <dbReference type="WBParaSite" id="PSAMB.scaffold849size40297.g9145.t1"/>
    </source>
</evidence>
<dbReference type="SMART" id="SM00408">
    <property type="entry name" value="IGc2"/>
    <property type="match status" value="2"/>
</dbReference>
<keyword evidence="2" id="KW-0732">Signal</keyword>
<dbReference type="InterPro" id="IPR013783">
    <property type="entry name" value="Ig-like_fold"/>
</dbReference>
<dbReference type="InterPro" id="IPR007110">
    <property type="entry name" value="Ig-like_dom"/>
</dbReference>
<dbReference type="InterPro" id="IPR036179">
    <property type="entry name" value="Ig-like_dom_sf"/>
</dbReference>
<feature type="chain" id="PRO_5037964864" evidence="2">
    <location>
        <begin position="17"/>
        <end position="267"/>
    </location>
</feature>
<evidence type="ECO:0000313" key="4">
    <source>
        <dbReference type="Proteomes" id="UP000887566"/>
    </source>
</evidence>
<dbReference type="GO" id="GO:0030424">
    <property type="term" value="C:axon"/>
    <property type="evidence" value="ECO:0007669"/>
    <property type="project" value="TreeGrafter"/>
</dbReference>
<dbReference type="Pfam" id="PF07679">
    <property type="entry name" value="I-set"/>
    <property type="match status" value="1"/>
</dbReference>
<dbReference type="GO" id="GO:0007156">
    <property type="term" value="P:homophilic cell adhesion via plasma membrane adhesion molecules"/>
    <property type="evidence" value="ECO:0007669"/>
    <property type="project" value="TreeGrafter"/>
</dbReference>
<dbReference type="PANTHER" id="PTHR10075">
    <property type="entry name" value="BASIGIN RELATED"/>
    <property type="match status" value="1"/>
</dbReference>
<accession>A0A914XIC6</accession>
<keyword evidence="1" id="KW-0393">Immunoglobulin domain</keyword>
<dbReference type="SMART" id="SM00409">
    <property type="entry name" value="IG"/>
    <property type="match status" value="2"/>
</dbReference>
<proteinExistence type="predicted"/>
<dbReference type="InterPro" id="IPR003599">
    <property type="entry name" value="Ig_sub"/>
</dbReference>
<dbReference type="GO" id="GO:0005886">
    <property type="term" value="C:plasma membrane"/>
    <property type="evidence" value="ECO:0007669"/>
    <property type="project" value="TreeGrafter"/>
</dbReference>
<feature type="domain" description="Ig-like" evidence="3">
    <location>
        <begin position="183"/>
        <end position="253"/>
    </location>
</feature>
<reference evidence="5" key="1">
    <citation type="submission" date="2022-11" db="UniProtKB">
        <authorList>
            <consortium name="WormBaseParasite"/>
        </authorList>
    </citation>
    <scope>IDENTIFICATION</scope>
</reference>
<dbReference type="GO" id="GO:0007411">
    <property type="term" value="P:axon guidance"/>
    <property type="evidence" value="ECO:0007669"/>
    <property type="project" value="TreeGrafter"/>
</dbReference>
<protein>
    <submittedName>
        <fullName evidence="5">Ig-like domain-containing protein</fullName>
    </submittedName>
</protein>
<dbReference type="InterPro" id="IPR013098">
    <property type="entry name" value="Ig_I-set"/>
</dbReference>
<dbReference type="SUPFAM" id="SSF48726">
    <property type="entry name" value="Immunoglobulin"/>
    <property type="match status" value="2"/>
</dbReference>
<name>A0A914XIC6_9BILA</name>